<dbReference type="GO" id="GO:0035303">
    <property type="term" value="P:regulation of dephosphorylation"/>
    <property type="evidence" value="ECO:0007669"/>
    <property type="project" value="TreeGrafter"/>
</dbReference>
<feature type="compositionally biased region" description="Basic and acidic residues" evidence="1">
    <location>
        <begin position="276"/>
        <end position="309"/>
    </location>
</feature>
<keyword evidence="3" id="KW-1185">Reference proteome</keyword>
<dbReference type="InterPro" id="IPR038511">
    <property type="entry name" value="TAP42/TAP46-like_sf"/>
</dbReference>
<evidence type="ECO:0000313" key="3">
    <source>
        <dbReference type="Proteomes" id="UP000678499"/>
    </source>
</evidence>
<dbReference type="AlphaFoldDB" id="A0A7R9BGG4"/>
<dbReference type="EMBL" id="OA882351">
    <property type="protein sequence ID" value="CAD7274876.1"/>
    <property type="molecule type" value="Genomic_DNA"/>
</dbReference>
<dbReference type="Proteomes" id="UP000678499">
    <property type="component" value="Unassembled WGS sequence"/>
</dbReference>
<dbReference type="EMBL" id="CAJPEX010000314">
    <property type="protein sequence ID" value="CAG0915028.1"/>
    <property type="molecule type" value="Genomic_DNA"/>
</dbReference>
<dbReference type="Pfam" id="PF04177">
    <property type="entry name" value="TAP42"/>
    <property type="match status" value="1"/>
</dbReference>
<gene>
    <name evidence="2" type="ORF">NMOB1V02_LOCUS2694</name>
</gene>
<dbReference type="InterPro" id="IPR007304">
    <property type="entry name" value="TAP46-like"/>
</dbReference>
<dbReference type="GO" id="GO:0005829">
    <property type="term" value="C:cytosol"/>
    <property type="evidence" value="ECO:0007669"/>
    <property type="project" value="TreeGrafter"/>
</dbReference>
<dbReference type="GO" id="GO:0051721">
    <property type="term" value="F:protein phosphatase 2A binding"/>
    <property type="evidence" value="ECO:0007669"/>
    <property type="project" value="TreeGrafter"/>
</dbReference>
<proteinExistence type="predicted"/>
<name>A0A7R9BGG4_9CRUS</name>
<dbReference type="GO" id="GO:0009966">
    <property type="term" value="P:regulation of signal transduction"/>
    <property type="evidence" value="ECO:0007669"/>
    <property type="project" value="InterPro"/>
</dbReference>
<dbReference type="PANTHER" id="PTHR10933:SF9">
    <property type="entry name" value="IMMUNOGLOBULIN-BINDING PROTEIN 1"/>
    <property type="match status" value="1"/>
</dbReference>
<feature type="region of interest" description="Disordered" evidence="1">
    <location>
        <begin position="268"/>
        <end position="319"/>
    </location>
</feature>
<evidence type="ECO:0000256" key="1">
    <source>
        <dbReference type="SAM" id="MobiDB-lite"/>
    </source>
</evidence>
<organism evidence="2">
    <name type="scientific">Notodromas monacha</name>
    <dbReference type="NCBI Taxonomy" id="399045"/>
    <lineage>
        <taxon>Eukaryota</taxon>
        <taxon>Metazoa</taxon>
        <taxon>Ecdysozoa</taxon>
        <taxon>Arthropoda</taxon>
        <taxon>Crustacea</taxon>
        <taxon>Oligostraca</taxon>
        <taxon>Ostracoda</taxon>
        <taxon>Podocopa</taxon>
        <taxon>Podocopida</taxon>
        <taxon>Cypridocopina</taxon>
        <taxon>Cypridoidea</taxon>
        <taxon>Cyprididae</taxon>
        <taxon>Notodromas</taxon>
    </lineage>
</organism>
<sequence>MDLDQHTLSELYKTGRRLLDECGNYPSLSDDYKASVKKGTLILEDATRAVTSLDMFSRNEDLAEIPLENVKFLTLPYYLGHLTLRSESHTSTERLEILEAALIYFNDFISRVESYGIPTGSSPTSGNSSSNLDSLNAERNAKLSRLRKIRELESRSETLLREEGGESHKYWSVLLEKLSLESRDEIGMIEQEIPLAKLRIEQEVSGNKLEPPKPRRGGLKPVILCRDQVQKEVFGLGYPSLPTLTVAEFYEKRVNEGWYQCGMKKAEAEMGVNETEEQKAERQDREKDAHDEAALEKSRNWDEFKDDNPRGWGNRHNKG</sequence>
<protein>
    <recommendedName>
        <fullName evidence="4">TAP42-like protein</fullName>
    </recommendedName>
</protein>
<evidence type="ECO:0008006" key="4">
    <source>
        <dbReference type="Google" id="ProtNLM"/>
    </source>
</evidence>
<dbReference type="PANTHER" id="PTHR10933">
    <property type="entry name" value="IMMUNOGLOBULIN-BINDING PROTEIN 1"/>
    <property type="match status" value="1"/>
</dbReference>
<dbReference type="Gene3D" id="1.25.40.540">
    <property type="entry name" value="TAP42-like family"/>
    <property type="match status" value="1"/>
</dbReference>
<accession>A0A7R9BGG4</accession>
<dbReference type="OrthoDB" id="10261753at2759"/>
<reference evidence="2" key="1">
    <citation type="submission" date="2020-11" db="EMBL/GenBank/DDBJ databases">
        <authorList>
            <person name="Tran Van P."/>
        </authorList>
    </citation>
    <scope>NUCLEOTIDE SEQUENCE</scope>
</reference>
<evidence type="ECO:0000313" key="2">
    <source>
        <dbReference type="EMBL" id="CAD7274876.1"/>
    </source>
</evidence>